<evidence type="ECO:0000259" key="1">
    <source>
        <dbReference type="PROSITE" id="PS51383"/>
    </source>
</evidence>
<accession>A0A117RE00</accession>
<name>A0A117RE00_9ACTN</name>
<reference evidence="2 3" key="1">
    <citation type="submission" date="2015-10" db="EMBL/GenBank/DDBJ databases">
        <title>Draft genome sequence of Streptomyces bungoensis DSM 41781, type strain for the species Streptomyces bungoensis.</title>
        <authorList>
            <person name="Ruckert C."/>
            <person name="Winkler A."/>
            <person name="Kalinowski J."/>
            <person name="Kampfer P."/>
            <person name="Glaeser S."/>
        </authorList>
    </citation>
    <scope>NUCLEOTIDE SEQUENCE [LARGE SCALE GENOMIC DNA]</scope>
    <source>
        <strain evidence="2 3">DSM 41781</strain>
    </source>
</reference>
<dbReference type="GO" id="GO:0016836">
    <property type="term" value="F:hydro-lyase activity"/>
    <property type="evidence" value="ECO:0007669"/>
    <property type="project" value="InterPro"/>
</dbReference>
<dbReference type="EMBL" id="LMWX01000019">
    <property type="protein sequence ID" value="KUN85576.1"/>
    <property type="molecule type" value="Genomic_DNA"/>
</dbReference>
<keyword evidence="3" id="KW-1185">Reference proteome</keyword>
<sequence>MLSGLAGSLLAAGLPARDAGSVAAYLHGLAGRFAARGAPVGAHDVAARIPAAWRGVTRG</sequence>
<evidence type="ECO:0000313" key="3">
    <source>
        <dbReference type="Proteomes" id="UP000053024"/>
    </source>
</evidence>
<gene>
    <name evidence="2" type="ORF">AQJ66_13825</name>
</gene>
<dbReference type="Proteomes" id="UP000053024">
    <property type="component" value="Unassembled WGS sequence"/>
</dbReference>
<organism evidence="2 3">
    <name type="scientific">Streptomyces bungoensis</name>
    <dbReference type="NCBI Taxonomy" id="285568"/>
    <lineage>
        <taxon>Bacteria</taxon>
        <taxon>Bacillati</taxon>
        <taxon>Actinomycetota</taxon>
        <taxon>Actinomycetes</taxon>
        <taxon>Kitasatosporales</taxon>
        <taxon>Streptomycetaceae</taxon>
        <taxon>Streptomyces</taxon>
    </lineage>
</organism>
<dbReference type="AlphaFoldDB" id="A0A117RE00"/>
<proteinExistence type="predicted"/>
<dbReference type="InterPro" id="IPR029056">
    <property type="entry name" value="Ribokinase-like"/>
</dbReference>
<dbReference type="SUPFAM" id="SSF53613">
    <property type="entry name" value="Ribokinase-like"/>
    <property type="match status" value="1"/>
</dbReference>
<dbReference type="PROSITE" id="PS51383">
    <property type="entry name" value="YJEF_C_3"/>
    <property type="match status" value="1"/>
</dbReference>
<feature type="domain" description="YjeF C-terminal" evidence="1">
    <location>
        <begin position="1"/>
        <end position="56"/>
    </location>
</feature>
<comment type="caution">
    <text evidence="2">The sequence shown here is derived from an EMBL/GenBank/DDBJ whole genome shotgun (WGS) entry which is preliminary data.</text>
</comment>
<dbReference type="OrthoDB" id="9806925at2"/>
<dbReference type="InterPro" id="IPR000631">
    <property type="entry name" value="CARKD"/>
</dbReference>
<dbReference type="STRING" id="285568.AQJ66_13825"/>
<protein>
    <recommendedName>
        <fullName evidence="1">YjeF C-terminal domain-containing protein</fullName>
    </recommendedName>
</protein>
<dbReference type="Gene3D" id="3.40.1190.20">
    <property type="match status" value="1"/>
</dbReference>
<evidence type="ECO:0000313" key="2">
    <source>
        <dbReference type="EMBL" id="KUN85576.1"/>
    </source>
</evidence>